<organism evidence="9 10">
    <name type="scientific">Pedobacter alpinus</name>
    <dbReference type="NCBI Taxonomy" id="1590643"/>
    <lineage>
        <taxon>Bacteria</taxon>
        <taxon>Pseudomonadati</taxon>
        <taxon>Bacteroidota</taxon>
        <taxon>Sphingobacteriia</taxon>
        <taxon>Sphingobacteriales</taxon>
        <taxon>Sphingobacteriaceae</taxon>
        <taxon>Pedobacter</taxon>
    </lineage>
</organism>
<name>A0ABW5TR22_9SPHI</name>
<dbReference type="Pfam" id="PF02518">
    <property type="entry name" value="HATPase_c"/>
    <property type="match status" value="1"/>
</dbReference>
<dbReference type="Pfam" id="PF00512">
    <property type="entry name" value="HisKA"/>
    <property type="match status" value="1"/>
</dbReference>
<dbReference type="CDD" id="cd17546">
    <property type="entry name" value="REC_hyHK_CKI1_RcsC-like"/>
    <property type="match status" value="1"/>
</dbReference>
<dbReference type="SMART" id="SM00448">
    <property type="entry name" value="REC"/>
    <property type="match status" value="1"/>
</dbReference>
<feature type="transmembrane region" description="Helical" evidence="6">
    <location>
        <begin position="58"/>
        <end position="77"/>
    </location>
</feature>
<dbReference type="PANTHER" id="PTHR45339:SF1">
    <property type="entry name" value="HYBRID SIGNAL TRANSDUCTION HISTIDINE KINASE J"/>
    <property type="match status" value="1"/>
</dbReference>
<keyword evidence="6" id="KW-0812">Transmembrane</keyword>
<dbReference type="SUPFAM" id="SSF52172">
    <property type="entry name" value="CheY-like"/>
    <property type="match status" value="1"/>
</dbReference>
<dbReference type="EMBL" id="JBHULV010000025">
    <property type="protein sequence ID" value="MFD2731727.1"/>
    <property type="molecule type" value="Genomic_DNA"/>
</dbReference>
<accession>A0ABW5TR22</accession>
<feature type="transmembrane region" description="Helical" evidence="6">
    <location>
        <begin position="84"/>
        <end position="102"/>
    </location>
</feature>
<keyword evidence="10" id="KW-1185">Reference proteome</keyword>
<sequence length="590" mass="66533">MRSKISVFNWSFNKSFSDEKNSLDKAKCKILYSIFLIFFLKVICVLITSIYFDQNIQFIRAVIFLSLYLVLFRCFLLKLLSFKTIAHIIVLSSLLLISSNLFVTAKSVNIITIQFAFSLVLCSFFIINSAYGFFYSSLAIALIMTPMLFGSKYELFANSDGALASPGFELIVILNFISIIFIPYLFVEAFIKTIKEKEALNLQLLASVEVANEAAQSKSNFLSTMSHELRTPLNAVIGTTNLLLSDTYHKDQESNLNDLKFSASCLLDIVNDILDFNKLDSSNLKLETIKVNLENLIERVCSGLVNQANEKGIELKIAVNSEISNYDVFTDPTRITQIIYNLVGNAIKFTAKGNVSILLDILSKNNEYLKIRFSIKDTGIGVNEDKMNSIFEPFNQASSSITRNYGGTGLGLSIVKRLISLFNSEIKLESKIGEGSNFYFDIDFKYSQKTLEKEQEILTEVYNISDLNILVAEDNLMNRVLIKKVLSKWNNEPVFAIDGLDAIEISKNKTFDVILMDLHMPKIDGYEASKAIRNDASNINQKTPIIAFTASVSNTILEDIELAGMNDFIYKPFNVDEMYNKLRNIKNPKA</sequence>
<evidence type="ECO:0000256" key="2">
    <source>
        <dbReference type="ARBA" id="ARBA00012438"/>
    </source>
</evidence>
<dbReference type="Gene3D" id="3.30.565.10">
    <property type="entry name" value="Histidine kinase-like ATPase, C-terminal domain"/>
    <property type="match status" value="1"/>
</dbReference>
<dbReference type="SMART" id="SM00388">
    <property type="entry name" value="HisKA"/>
    <property type="match status" value="1"/>
</dbReference>
<evidence type="ECO:0000256" key="4">
    <source>
        <dbReference type="ARBA" id="ARBA00023012"/>
    </source>
</evidence>
<feature type="modified residue" description="4-aspartylphosphate" evidence="5">
    <location>
        <position position="517"/>
    </location>
</feature>
<dbReference type="InterPro" id="IPR003594">
    <property type="entry name" value="HATPase_dom"/>
</dbReference>
<dbReference type="SMART" id="SM00387">
    <property type="entry name" value="HATPase_c"/>
    <property type="match status" value="1"/>
</dbReference>
<comment type="caution">
    <text evidence="9">The sequence shown here is derived from an EMBL/GenBank/DDBJ whole genome shotgun (WGS) entry which is preliminary data.</text>
</comment>
<dbReference type="SUPFAM" id="SSF55874">
    <property type="entry name" value="ATPase domain of HSP90 chaperone/DNA topoisomerase II/histidine kinase"/>
    <property type="match status" value="1"/>
</dbReference>
<dbReference type="Gene3D" id="3.40.50.2300">
    <property type="match status" value="1"/>
</dbReference>
<dbReference type="RefSeq" id="WP_379042098.1">
    <property type="nucleotide sequence ID" value="NZ_JBHSKW010000019.1"/>
</dbReference>
<dbReference type="Pfam" id="PF00072">
    <property type="entry name" value="Response_reg"/>
    <property type="match status" value="1"/>
</dbReference>
<protein>
    <recommendedName>
        <fullName evidence="2">histidine kinase</fullName>
        <ecNumber evidence="2">2.7.13.3</ecNumber>
    </recommendedName>
</protein>
<keyword evidence="3 5" id="KW-0597">Phosphoprotein</keyword>
<feature type="transmembrane region" description="Helical" evidence="6">
    <location>
        <begin position="108"/>
        <end position="126"/>
    </location>
</feature>
<evidence type="ECO:0000313" key="10">
    <source>
        <dbReference type="Proteomes" id="UP001597546"/>
    </source>
</evidence>
<evidence type="ECO:0000313" key="9">
    <source>
        <dbReference type="EMBL" id="MFD2731727.1"/>
    </source>
</evidence>
<dbReference type="PROSITE" id="PS50110">
    <property type="entry name" value="RESPONSE_REGULATORY"/>
    <property type="match status" value="1"/>
</dbReference>
<dbReference type="InterPro" id="IPR036097">
    <property type="entry name" value="HisK_dim/P_sf"/>
</dbReference>
<reference evidence="10" key="1">
    <citation type="journal article" date="2019" name="Int. J. Syst. Evol. Microbiol.">
        <title>The Global Catalogue of Microorganisms (GCM) 10K type strain sequencing project: providing services to taxonomists for standard genome sequencing and annotation.</title>
        <authorList>
            <consortium name="The Broad Institute Genomics Platform"/>
            <consortium name="The Broad Institute Genome Sequencing Center for Infectious Disease"/>
            <person name="Wu L."/>
            <person name="Ma J."/>
        </authorList>
    </citation>
    <scope>NUCLEOTIDE SEQUENCE [LARGE SCALE GENOMIC DNA]</scope>
    <source>
        <strain evidence="10">KCTC 42456</strain>
    </source>
</reference>
<dbReference type="InterPro" id="IPR004358">
    <property type="entry name" value="Sig_transdc_His_kin-like_C"/>
</dbReference>
<feature type="domain" description="Histidine kinase" evidence="7">
    <location>
        <begin position="224"/>
        <end position="446"/>
    </location>
</feature>
<dbReference type="SUPFAM" id="SSF47384">
    <property type="entry name" value="Homodimeric domain of signal transducing histidine kinase"/>
    <property type="match status" value="1"/>
</dbReference>
<keyword evidence="6" id="KW-1133">Transmembrane helix</keyword>
<dbReference type="InterPro" id="IPR005467">
    <property type="entry name" value="His_kinase_dom"/>
</dbReference>
<keyword evidence="4" id="KW-0902">Two-component regulatory system</keyword>
<keyword evidence="9" id="KW-0067">ATP-binding</keyword>
<dbReference type="InterPro" id="IPR003661">
    <property type="entry name" value="HisK_dim/P_dom"/>
</dbReference>
<gene>
    <name evidence="9" type="ORF">ACFSSE_08405</name>
</gene>
<dbReference type="Proteomes" id="UP001597546">
    <property type="component" value="Unassembled WGS sequence"/>
</dbReference>
<evidence type="ECO:0000256" key="1">
    <source>
        <dbReference type="ARBA" id="ARBA00000085"/>
    </source>
</evidence>
<keyword evidence="6" id="KW-0472">Membrane</keyword>
<dbReference type="EC" id="2.7.13.3" evidence="2"/>
<dbReference type="InterPro" id="IPR011006">
    <property type="entry name" value="CheY-like_superfamily"/>
</dbReference>
<dbReference type="CDD" id="cd00082">
    <property type="entry name" value="HisKA"/>
    <property type="match status" value="1"/>
</dbReference>
<dbReference type="PRINTS" id="PR00344">
    <property type="entry name" value="BCTRLSENSOR"/>
</dbReference>
<evidence type="ECO:0000256" key="3">
    <source>
        <dbReference type="ARBA" id="ARBA00022553"/>
    </source>
</evidence>
<feature type="domain" description="Response regulatory" evidence="8">
    <location>
        <begin position="468"/>
        <end position="586"/>
    </location>
</feature>
<evidence type="ECO:0000256" key="5">
    <source>
        <dbReference type="PROSITE-ProRule" id="PRU00169"/>
    </source>
</evidence>
<dbReference type="GO" id="GO:0005524">
    <property type="term" value="F:ATP binding"/>
    <property type="evidence" value="ECO:0007669"/>
    <property type="project" value="UniProtKB-KW"/>
</dbReference>
<evidence type="ECO:0000256" key="6">
    <source>
        <dbReference type="SAM" id="Phobius"/>
    </source>
</evidence>
<keyword evidence="9" id="KW-0547">Nucleotide-binding</keyword>
<proteinExistence type="predicted"/>
<dbReference type="PROSITE" id="PS50109">
    <property type="entry name" value="HIS_KIN"/>
    <property type="match status" value="1"/>
</dbReference>
<comment type="catalytic activity">
    <reaction evidence="1">
        <text>ATP + protein L-histidine = ADP + protein N-phospho-L-histidine.</text>
        <dbReference type="EC" id="2.7.13.3"/>
    </reaction>
</comment>
<feature type="transmembrane region" description="Helical" evidence="6">
    <location>
        <begin position="30"/>
        <end position="52"/>
    </location>
</feature>
<feature type="transmembrane region" description="Helical" evidence="6">
    <location>
        <begin position="133"/>
        <end position="150"/>
    </location>
</feature>
<dbReference type="Gene3D" id="1.10.287.130">
    <property type="match status" value="1"/>
</dbReference>
<dbReference type="InterPro" id="IPR001789">
    <property type="entry name" value="Sig_transdc_resp-reg_receiver"/>
</dbReference>
<dbReference type="CDD" id="cd16922">
    <property type="entry name" value="HATPase_EvgS-ArcB-TorS-like"/>
    <property type="match status" value="1"/>
</dbReference>
<dbReference type="InterPro" id="IPR036890">
    <property type="entry name" value="HATPase_C_sf"/>
</dbReference>
<evidence type="ECO:0000259" key="7">
    <source>
        <dbReference type="PROSITE" id="PS50109"/>
    </source>
</evidence>
<evidence type="ECO:0000259" key="8">
    <source>
        <dbReference type="PROSITE" id="PS50110"/>
    </source>
</evidence>
<feature type="transmembrane region" description="Helical" evidence="6">
    <location>
        <begin position="170"/>
        <end position="191"/>
    </location>
</feature>
<dbReference type="PANTHER" id="PTHR45339">
    <property type="entry name" value="HYBRID SIGNAL TRANSDUCTION HISTIDINE KINASE J"/>
    <property type="match status" value="1"/>
</dbReference>